<proteinExistence type="predicted"/>
<protein>
    <recommendedName>
        <fullName evidence="2">Cell division protein FtsZ C-terminal domain-containing protein</fullName>
    </recommendedName>
</protein>
<accession>X0TGA6</accession>
<reference evidence="1" key="1">
    <citation type="journal article" date="2014" name="Front. Microbiol.">
        <title>High frequency of phylogenetically diverse reductive dehalogenase-homologous genes in deep subseafloor sedimentary metagenomes.</title>
        <authorList>
            <person name="Kawai M."/>
            <person name="Futagami T."/>
            <person name="Toyoda A."/>
            <person name="Takaki Y."/>
            <person name="Nishi S."/>
            <person name="Hori S."/>
            <person name="Arai W."/>
            <person name="Tsubouchi T."/>
            <person name="Morono Y."/>
            <person name="Uchiyama I."/>
            <person name="Ito T."/>
            <person name="Fujiyama A."/>
            <person name="Inagaki F."/>
            <person name="Takami H."/>
        </authorList>
    </citation>
    <scope>NUCLEOTIDE SEQUENCE</scope>
    <source>
        <strain evidence="1">Expedition CK06-06</strain>
    </source>
</reference>
<feature type="non-terminal residue" evidence="1">
    <location>
        <position position="1"/>
    </location>
</feature>
<dbReference type="AlphaFoldDB" id="X0TGA6"/>
<dbReference type="EMBL" id="BARS01010348">
    <property type="protein sequence ID" value="GAF92573.1"/>
    <property type="molecule type" value="Genomic_DNA"/>
</dbReference>
<evidence type="ECO:0008006" key="2">
    <source>
        <dbReference type="Google" id="ProtNLM"/>
    </source>
</evidence>
<evidence type="ECO:0000313" key="1">
    <source>
        <dbReference type="EMBL" id="GAF92573.1"/>
    </source>
</evidence>
<gene>
    <name evidence="1" type="ORF">S01H1_19210</name>
</gene>
<organism evidence="1">
    <name type="scientific">marine sediment metagenome</name>
    <dbReference type="NCBI Taxonomy" id="412755"/>
    <lineage>
        <taxon>unclassified sequences</taxon>
        <taxon>metagenomes</taxon>
        <taxon>ecological metagenomes</taxon>
    </lineage>
</organism>
<name>X0TGA6_9ZZZZ</name>
<comment type="caution">
    <text evidence="1">The sequence shown here is derived from an EMBL/GenBank/DDBJ whole genome shotgun (WGS) entry which is preliminary data.</text>
</comment>
<sequence length="86" mass="10243">DEIRVSVIATRCEENIEEEEEKKEEVNKKELFKENYAEKDNLKIEDKFKIKDQLIDDKDLEIPAFLRKKMKGNIPKDSSKPKKTLF</sequence>